<keyword evidence="1" id="KW-0805">Transcription regulation</keyword>
<dbReference type="GO" id="GO:0003677">
    <property type="term" value="F:DNA binding"/>
    <property type="evidence" value="ECO:0007669"/>
    <property type="project" value="UniProtKB-KW"/>
</dbReference>
<evidence type="ECO:0000313" key="5">
    <source>
        <dbReference type="Proteomes" id="UP000198741"/>
    </source>
</evidence>
<dbReference type="EMBL" id="LT629710">
    <property type="protein sequence ID" value="SDO55059.1"/>
    <property type="molecule type" value="Genomic_DNA"/>
</dbReference>
<accession>A0A1H0KGJ5</accession>
<evidence type="ECO:0000256" key="1">
    <source>
        <dbReference type="ARBA" id="ARBA00023015"/>
    </source>
</evidence>
<keyword evidence="3" id="KW-0804">Transcription</keyword>
<protein>
    <submittedName>
        <fullName evidence="4">Uncharacterized protein</fullName>
    </submittedName>
</protein>
<dbReference type="SUPFAM" id="SSF46785">
    <property type="entry name" value="Winged helix' DNA-binding domain"/>
    <property type="match status" value="1"/>
</dbReference>
<dbReference type="Gene3D" id="1.10.10.10">
    <property type="entry name" value="Winged helix-like DNA-binding domain superfamily/Winged helix DNA-binding domain"/>
    <property type="match status" value="1"/>
</dbReference>
<keyword evidence="5" id="KW-1185">Reference proteome</keyword>
<dbReference type="Gene3D" id="1.10.287.160">
    <property type="entry name" value="HR1 repeat"/>
    <property type="match status" value="1"/>
</dbReference>
<dbReference type="AlphaFoldDB" id="A0A1H0KGJ5"/>
<dbReference type="PANTHER" id="PTHR38465">
    <property type="entry name" value="HTH-TYPE TRANSCRIPTIONAL REGULATOR MJ1563-RELATED"/>
    <property type="match status" value="1"/>
</dbReference>
<organism evidence="4 5">
    <name type="scientific">Nakamurella panacisegetis</name>
    <dbReference type="NCBI Taxonomy" id="1090615"/>
    <lineage>
        <taxon>Bacteria</taxon>
        <taxon>Bacillati</taxon>
        <taxon>Actinomycetota</taxon>
        <taxon>Actinomycetes</taxon>
        <taxon>Nakamurellales</taxon>
        <taxon>Nakamurellaceae</taxon>
        <taxon>Nakamurella</taxon>
    </lineage>
</organism>
<dbReference type="Proteomes" id="UP000198741">
    <property type="component" value="Chromosome I"/>
</dbReference>
<dbReference type="InterPro" id="IPR052362">
    <property type="entry name" value="HTH-GbsR_regulator"/>
</dbReference>
<keyword evidence="2" id="KW-0238">DNA-binding</keyword>
<proteinExistence type="predicted"/>
<dbReference type="PANTHER" id="PTHR38465:SF2">
    <property type="entry name" value="HTH-TYPE TRANSCRIPTIONAL REGULATOR MMPR5"/>
    <property type="match status" value="1"/>
</dbReference>
<dbReference type="InterPro" id="IPR036388">
    <property type="entry name" value="WH-like_DNA-bd_sf"/>
</dbReference>
<sequence>MRYRARMPSDAEITFADHTARFYARRYGFPPMVGRLIGYLAVCDPPEQSVGELADALLASRSAIANAVKVLESIHIVLRTRVAGDRMDRVRLDMGSPEALGMDTSEYIELGQLARDGLDVLQDAPAHRRALLSEMSAYADFLVEQMPRLEQDWKVRRAALIESGELIEVNRKARS</sequence>
<dbReference type="InterPro" id="IPR036390">
    <property type="entry name" value="WH_DNA-bd_sf"/>
</dbReference>
<evidence type="ECO:0000256" key="2">
    <source>
        <dbReference type="ARBA" id="ARBA00023125"/>
    </source>
</evidence>
<evidence type="ECO:0000256" key="3">
    <source>
        <dbReference type="ARBA" id="ARBA00023163"/>
    </source>
</evidence>
<reference evidence="4 5" key="1">
    <citation type="submission" date="2016-10" db="EMBL/GenBank/DDBJ databases">
        <authorList>
            <person name="de Groot N.N."/>
        </authorList>
    </citation>
    <scope>NUCLEOTIDE SEQUENCE [LARGE SCALE GENOMIC DNA]</scope>
    <source>
        <strain evidence="5">P4-7,KCTC 19426,CECT 7604</strain>
    </source>
</reference>
<name>A0A1H0KGJ5_9ACTN</name>
<gene>
    <name evidence="4" type="ORF">SAMN04515671_1299</name>
</gene>
<evidence type="ECO:0000313" key="4">
    <source>
        <dbReference type="EMBL" id="SDO55059.1"/>
    </source>
</evidence>
<dbReference type="STRING" id="1090615.SAMN04515671_1299"/>